<gene>
    <name evidence="1" type="ORF">GKZ28_06645</name>
</gene>
<dbReference type="EMBL" id="WSRQ01000008">
    <property type="protein sequence ID" value="MVX63374.1"/>
    <property type="molecule type" value="Genomic_DNA"/>
</dbReference>
<sequence length="1032" mass="120696">MKKTEFYDSVEKARQDAYETNVANKIIDQLKKLRFSNNENSAKRWIWELCQNAKDVCNLTGKVRIRIYLDKDKKKVFFCHNGKAFTTENLVYLIEQVSTKDRTMDGDDRKSGKFGTGFLTTHLLSETVKISGLVIDRNKDLARFCITLDRTGRTKSEIIESIHRSIEQLRDFTPVDDWEIVDENDYNTVFEYDLDDNGLEVAMEGLKNLRISAPYVLSILHDIEEIRIDPIGDVYAYKTEHDCELKNATVYEIESQINGEKQKSYILNLTEEDITISVMFEEKEGNIFIKPYDKEQPKLFCDFPLVGTDDFPFPVIISSTYFNPTEPRDGIFLTSKSKIEEEIKENRQILVRGCELYKCLLQYVSKKSWHGIYNITKVDRYEIKEWYDDKWIKDKIVDVCKKAILSTPIIENCKNERIEIEDWFGDTKALIVSNHDNTVRTQLWELGSALYPEAIPCCEEFHDWYKSLWSECKNFSFQELTNRLNGLGNIDKLCSLLGHNRWSDWLDNYYHLAECNKEFIDVITNNQVAVVPNQNGDFCRVSELAIDDNVLIEYKELLNFFGVDCKKSLIHLQLPKQAWLPCQYYHNSDILKEIEVAVDNANKNQLVEIYFNIIQLSTSNYKEIEQQKKIIEFASAIFKTDITIKYVEIVSDKLLENGFKYIMTSIADYISECKSIDKLADYVGIENKHMLDWLSNFIEFAVANGYGNLIEKSTKPILPNQNGVFVVKDNLFLDDEIDDTLKDLAKFAGYDVRKELLAKEIYLKLPENRIKRDEDLSLCITQYVKKHKGSDLEEVKKCFSKLLLWINDNDDKARRIFEELYDKKYYLYDDKEIAKNIRKAEAFDTLMQKYDISDPEKLEDIIRQNQINSAKAFVETKEEVTEEVLLQCGIDSEDELSKAFSNKMFADNFVRETKQDSSAYEYVSQILERSKNRIITYLSHKDDYDLSNIHKVAPTVFIIKKGEEEIYLLTRPSDGGEIRLYYETEKDILDYSKDWELWVEDGKNDPEKITFGRMIKLTGINRIPLTRIKEVR</sequence>
<organism evidence="1 2">
    <name type="scientific">Clostridium chromiireducens</name>
    <dbReference type="NCBI Taxonomy" id="225345"/>
    <lineage>
        <taxon>Bacteria</taxon>
        <taxon>Bacillati</taxon>
        <taxon>Bacillota</taxon>
        <taxon>Clostridia</taxon>
        <taxon>Eubacteriales</taxon>
        <taxon>Clostridiaceae</taxon>
        <taxon>Clostridium</taxon>
    </lineage>
</organism>
<dbReference type="InterPro" id="IPR036890">
    <property type="entry name" value="HATPase_C_sf"/>
</dbReference>
<dbReference type="AlphaFoldDB" id="A0A964RKE5"/>
<dbReference type="NCBIfam" id="NF047352">
    <property type="entry name" value="P_loop_sacsin"/>
    <property type="match status" value="1"/>
</dbReference>
<dbReference type="Gene3D" id="3.30.565.10">
    <property type="entry name" value="Histidine kinase-like ATPase, C-terminal domain"/>
    <property type="match status" value="1"/>
</dbReference>
<evidence type="ECO:0000313" key="1">
    <source>
        <dbReference type="EMBL" id="MVX63374.1"/>
    </source>
</evidence>
<evidence type="ECO:0008006" key="3">
    <source>
        <dbReference type="Google" id="ProtNLM"/>
    </source>
</evidence>
<reference evidence="1" key="1">
    <citation type="submission" date="2019-12" db="EMBL/GenBank/DDBJ databases">
        <title>Microbes associate with the intestines of laboratory mice.</title>
        <authorList>
            <person name="Navarre W."/>
            <person name="Wong E."/>
        </authorList>
    </citation>
    <scope>NUCLEOTIDE SEQUENCE</scope>
    <source>
        <strain evidence="1">NM79_F5</strain>
    </source>
</reference>
<accession>A0A964RKE5</accession>
<dbReference type="Proteomes" id="UP000656077">
    <property type="component" value="Unassembled WGS sequence"/>
</dbReference>
<dbReference type="RefSeq" id="WP_160358521.1">
    <property type="nucleotide sequence ID" value="NZ_WSRQ01000008.1"/>
</dbReference>
<protein>
    <recommendedName>
        <fullName evidence="3">ATP-binding protein</fullName>
    </recommendedName>
</protein>
<comment type="caution">
    <text evidence="1">The sequence shown here is derived from an EMBL/GenBank/DDBJ whole genome shotgun (WGS) entry which is preliminary data.</text>
</comment>
<name>A0A964RKE5_9CLOT</name>
<dbReference type="SUPFAM" id="SSF55874">
    <property type="entry name" value="ATPase domain of HSP90 chaperone/DNA topoisomerase II/histidine kinase"/>
    <property type="match status" value="1"/>
</dbReference>
<proteinExistence type="predicted"/>
<evidence type="ECO:0000313" key="2">
    <source>
        <dbReference type="Proteomes" id="UP000656077"/>
    </source>
</evidence>